<dbReference type="Proteomes" id="UP001642484">
    <property type="component" value="Unassembled WGS sequence"/>
</dbReference>
<keyword evidence="1" id="KW-0732">Signal</keyword>
<dbReference type="EMBL" id="CAXAMN010028694">
    <property type="protein sequence ID" value="CAK9117419.1"/>
    <property type="molecule type" value="Genomic_DNA"/>
</dbReference>
<evidence type="ECO:0000313" key="2">
    <source>
        <dbReference type="EMBL" id="CAK9117419.1"/>
    </source>
</evidence>
<evidence type="ECO:0000256" key="1">
    <source>
        <dbReference type="SAM" id="SignalP"/>
    </source>
</evidence>
<sequence length="142" mass="15866">MMRGILVALLCGWALADVPERDESCEPLEDPSVLMQLGTKNGFVAWMKSLSGDVTATCDFDGANPFGIQFIDPLYYCFGNPPTCFCALAWRSRCSFLYFRMRFRVEVAATRKMIQTATWPPPPQPPKCAISTAARPRADWSC</sequence>
<proteinExistence type="predicted"/>
<feature type="chain" id="PRO_5045986482" evidence="1">
    <location>
        <begin position="17"/>
        <end position="142"/>
    </location>
</feature>
<reference evidence="2 3" key="1">
    <citation type="submission" date="2024-02" db="EMBL/GenBank/DDBJ databases">
        <authorList>
            <person name="Chen Y."/>
            <person name="Shah S."/>
            <person name="Dougan E. K."/>
            <person name="Thang M."/>
            <person name="Chan C."/>
        </authorList>
    </citation>
    <scope>NUCLEOTIDE SEQUENCE [LARGE SCALE GENOMIC DNA]</scope>
</reference>
<feature type="signal peptide" evidence="1">
    <location>
        <begin position="1"/>
        <end position="16"/>
    </location>
</feature>
<name>A0ABP0SYW1_9DINO</name>
<comment type="caution">
    <text evidence="2">The sequence shown here is derived from an EMBL/GenBank/DDBJ whole genome shotgun (WGS) entry which is preliminary data.</text>
</comment>
<accession>A0ABP0SYW1</accession>
<organism evidence="2 3">
    <name type="scientific">Durusdinium trenchii</name>
    <dbReference type="NCBI Taxonomy" id="1381693"/>
    <lineage>
        <taxon>Eukaryota</taxon>
        <taxon>Sar</taxon>
        <taxon>Alveolata</taxon>
        <taxon>Dinophyceae</taxon>
        <taxon>Suessiales</taxon>
        <taxon>Symbiodiniaceae</taxon>
        <taxon>Durusdinium</taxon>
    </lineage>
</organism>
<protein>
    <submittedName>
        <fullName evidence="2">Uncharacterized protein</fullName>
    </submittedName>
</protein>
<evidence type="ECO:0000313" key="3">
    <source>
        <dbReference type="Proteomes" id="UP001642484"/>
    </source>
</evidence>
<keyword evidence="3" id="KW-1185">Reference proteome</keyword>
<gene>
    <name evidence="2" type="ORF">CCMP2556_LOCUS54750</name>
</gene>